<dbReference type="PANTHER" id="PTHR42760:SF122">
    <property type="entry name" value="NAD(P)-BINDING PROTEIN"/>
    <property type="match status" value="1"/>
</dbReference>
<comment type="similarity">
    <text evidence="1">Belongs to the short-chain dehydrogenases/reductases (SDR) family.</text>
</comment>
<dbReference type="InterPro" id="IPR057326">
    <property type="entry name" value="KR_dom"/>
</dbReference>
<dbReference type="AlphaFoldDB" id="A0A4U0R4V3"/>
<evidence type="ECO:0000313" key="3">
    <source>
        <dbReference type="EMBL" id="TJZ89855.1"/>
    </source>
</evidence>
<dbReference type="SUPFAM" id="SSF51735">
    <property type="entry name" value="NAD(P)-binding Rossmann-fold domains"/>
    <property type="match status" value="1"/>
</dbReference>
<dbReference type="InterPro" id="IPR002347">
    <property type="entry name" value="SDR_fam"/>
</dbReference>
<dbReference type="InterPro" id="IPR036291">
    <property type="entry name" value="NAD(P)-bd_dom_sf"/>
</dbReference>
<dbReference type="PRINTS" id="PR00081">
    <property type="entry name" value="GDHRDH"/>
</dbReference>
<sequence length="244" mass="24296">MSVTILTGASSGIGAALAALLPGPLLLVARRAPAQDAANARFLSADLSDPSSADRILAAAEAMGPVTGLVNAAGVLGRGRADQTLDEDWARVIDLNLGATFRMSRAVLAPMRRAGGGAIVNIASDWGLIAAPGAVAYGVAKAGVVQLTRCMALDHAREGIRVNAVCPGDTDTPMLAPGQTGAARAATLARFGAAIPLGRVAQPQDIASAVAFLLSDAARFITGAALPVDGGSTLAALAPTGDLT</sequence>
<dbReference type="RefSeq" id="WP_136887345.1">
    <property type="nucleotide sequence ID" value="NZ_SUNI01000024.1"/>
</dbReference>
<dbReference type="PANTHER" id="PTHR42760">
    <property type="entry name" value="SHORT-CHAIN DEHYDROGENASES/REDUCTASES FAMILY MEMBER"/>
    <property type="match status" value="1"/>
</dbReference>
<dbReference type="Proteomes" id="UP000309747">
    <property type="component" value="Unassembled WGS sequence"/>
</dbReference>
<dbReference type="GO" id="GO:0006633">
    <property type="term" value="P:fatty acid biosynthetic process"/>
    <property type="evidence" value="ECO:0007669"/>
    <property type="project" value="TreeGrafter"/>
</dbReference>
<comment type="caution">
    <text evidence="3">The sequence shown here is derived from an EMBL/GenBank/DDBJ whole genome shotgun (WGS) entry which is preliminary data.</text>
</comment>
<keyword evidence="4" id="KW-1185">Reference proteome</keyword>
<dbReference type="EMBL" id="SUNI01000024">
    <property type="protein sequence ID" value="TJZ89855.1"/>
    <property type="molecule type" value="Genomic_DNA"/>
</dbReference>
<dbReference type="Gene3D" id="3.40.50.720">
    <property type="entry name" value="NAD(P)-binding Rossmann-like Domain"/>
    <property type="match status" value="1"/>
</dbReference>
<protein>
    <submittedName>
        <fullName evidence="3">SDR family oxidoreductase</fullName>
    </submittedName>
</protein>
<name>A0A4U0R4V3_9RHOB</name>
<proteinExistence type="inferred from homology"/>
<dbReference type="PRINTS" id="PR00080">
    <property type="entry name" value="SDRFAMILY"/>
</dbReference>
<evidence type="ECO:0000313" key="4">
    <source>
        <dbReference type="Proteomes" id="UP000309747"/>
    </source>
</evidence>
<dbReference type="FunFam" id="3.40.50.720:FF:000084">
    <property type="entry name" value="Short-chain dehydrogenase reductase"/>
    <property type="match status" value="1"/>
</dbReference>
<dbReference type="GO" id="GO:0048038">
    <property type="term" value="F:quinone binding"/>
    <property type="evidence" value="ECO:0007669"/>
    <property type="project" value="TreeGrafter"/>
</dbReference>
<dbReference type="GO" id="GO:0016616">
    <property type="term" value="F:oxidoreductase activity, acting on the CH-OH group of donors, NAD or NADP as acceptor"/>
    <property type="evidence" value="ECO:0007669"/>
    <property type="project" value="TreeGrafter"/>
</dbReference>
<reference evidence="3 4" key="1">
    <citation type="submission" date="2019-04" db="EMBL/GenBank/DDBJ databases">
        <authorList>
            <person name="Li J."/>
        </authorList>
    </citation>
    <scope>NUCLEOTIDE SEQUENCE [LARGE SCALE GENOMIC DNA]</scope>
    <source>
        <strain evidence="3 4">KCTC 42687</strain>
    </source>
</reference>
<dbReference type="SMART" id="SM00822">
    <property type="entry name" value="PKS_KR"/>
    <property type="match status" value="1"/>
</dbReference>
<evidence type="ECO:0000256" key="1">
    <source>
        <dbReference type="ARBA" id="ARBA00006484"/>
    </source>
</evidence>
<dbReference type="InterPro" id="IPR020904">
    <property type="entry name" value="Sc_DH/Rdtase_CS"/>
</dbReference>
<evidence type="ECO:0000259" key="2">
    <source>
        <dbReference type="SMART" id="SM00822"/>
    </source>
</evidence>
<accession>A0A4U0R4V3</accession>
<dbReference type="PROSITE" id="PS00061">
    <property type="entry name" value="ADH_SHORT"/>
    <property type="match status" value="1"/>
</dbReference>
<dbReference type="OrthoDB" id="9789398at2"/>
<feature type="domain" description="Ketoreductase" evidence="2">
    <location>
        <begin position="2"/>
        <end position="132"/>
    </location>
</feature>
<organism evidence="3 4">
    <name type="scientific">Paracoccus gahaiensis</name>
    <dbReference type="NCBI Taxonomy" id="1706839"/>
    <lineage>
        <taxon>Bacteria</taxon>
        <taxon>Pseudomonadati</taxon>
        <taxon>Pseudomonadota</taxon>
        <taxon>Alphaproteobacteria</taxon>
        <taxon>Rhodobacterales</taxon>
        <taxon>Paracoccaceae</taxon>
        <taxon>Paracoccus</taxon>
    </lineage>
</organism>
<gene>
    <name evidence="3" type="ORF">FA743_17370</name>
</gene>
<dbReference type="Pfam" id="PF13561">
    <property type="entry name" value="adh_short_C2"/>
    <property type="match status" value="1"/>
</dbReference>